<name>A0A1I3JCH0_9BACL</name>
<evidence type="ECO:0000313" key="1">
    <source>
        <dbReference type="EMBL" id="SFI57678.1"/>
    </source>
</evidence>
<sequence>MTNKNFLFNLSISRMHTSSTVNTGNSINIHPDSRRVFVGVSFPEGDGHLFINGKENIYLDNDVTDQSSGM</sequence>
<dbReference type="STRING" id="46223.SAMN05421852_10113"/>
<proteinExistence type="predicted"/>
<evidence type="ECO:0000313" key="2">
    <source>
        <dbReference type="Proteomes" id="UP000199545"/>
    </source>
</evidence>
<accession>A0A1I3JCH0</accession>
<dbReference type="OrthoDB" id="2899658at2"/>
<gene>
    <name evidence="1" type="ORF">SAMN05421852_10113</name>
</gene>
<protein>
    <submittedName>
        <fullName evidence="1">Spore germination protein gerPA/gerPF</fullName>
    </submittedName>
</protein>
<organism evidence="1 2">
    <name type="scientific">Thermoflavimicrobium dichotomicum</name>
    <dbReference type="NCBI Taxonomy" id="46223"/>
    <lineage>
        <taxon>Bacteria</taxon>
        <taxon>Bacillati</taxon>
        <taxon>Bacillota</taxon>
        <taxon>Bacilli</taxon>
        <taxon>Bacillales</taxon>
        <taxon>Thermoactinomycetaceae</taxon>
        <taxon>Thermoflavimicrobium</taxon>
    </lineage>
</organism>
<reference evidence="1 2" key="1">
    <citation type="submission" date="2016-10" db="EMBL/GenBank/DDBJ databases">
        <authorList>
            <person name="de Groot N.N."/>
        </authorList>
    </citation>
    <scope>NUCLEOTIDE SEQUENCE [LARGE SCALE GENOMIC DNA]</scope>
    <source>
        <strain evidence="1 2">DSM 44778</strain>
    </source>
</reference>
<dbReference type="EMBL" id="FORR01000001">
    <property type="protein sequence ID" value="SFI57678.1"/>
    <property type="molecule type" value="Genomic_DNA"/>
</dbReference>
<keyword evidence="2" id="KW-1185">Reference proteome</keyword>
<dbReference type="RefSeq" id="WP_093226917.1">
    <property type="nucleotide sequence ID" value="NZ_FORR01000001.1"/>
</dbReference>
<dbReference type="Proteomes" id="UP000199545">
    <property type="component" value="Unassembled WGS sequence"/>
</dbReference>
<dbReference type="AlphaFoldDB" id="A0A1I3JCH0"/>